<sequence>MRIESLHYFLEVARIGSFSLAARQLYVSQQGLSKAVQSLEKELGTALFERTGKRIRLTEAGFDLVPLATACVEDYAALEKTMRKHAEASRSCETIKLTAMPFVAGLFTLMRDSLDKYDLRNVILAEKSMPEILEDIADPTQSPETAAMVVVPDAALGRIAESRAAAYVPLFRSSIVLVGTKALLSPRKRCYTIEEVAGLPIAYYNEPVLESILKSMFVRHPFENVIMHASNLSMINEYIESGRAVTFSDAFSAYLSAGAEDALYLPIRHAATFTVGFLYSSVEQVDAATLAYIDRFKACIEETCSPYLAKHPLVDARPRPEGEHPASGATQS</sequence>
<keyword evidence="7" id="KW-1185">Reference proteome</keyword>
<feature type="domain" description="HTH lysR-type" evidence="5">
    <location>
        <begin position="1"/>
        <end position="58"/>
    </location>
</feature>
<evidence type="ECO:0000256" key="3">
    <source>
        <dbReference type="ARBA" id="ARBA00023125"/>
    </source>
</evidence>
<keyword evidence="2" id="KW-0805">Transcription regulation</keyword>
<dbReference type="PROSITE" id="PS50931">
    <property type="entry name" value="HTH_LYSR"/>
    <property type="match status" value="1"/>
</dbReference>
<dbReference type="RefSeq" id="WP_244412287.1">
    <property type="nucleotide sequence ID" value="NZ_AP025564.1"/>
</dbReference>
<dbReference type="Pfam" id="PF00126">
    <property type="entry name" value="HTH_1"/>
    <property type="match status" value="1"/>
</dbReference>
<evidence type="ECO:0000259" key="5">
    <source>
        <dbReference type="PROSITE" id="PS50931"/>
    </source>
</evidence>
<accession>A0ABM7WIE9</accession>
<dbReference type="EMBL" id="AP025564">
    <property type="protein sequence ID" value="BDE96035.1"/>
    <property type="molecule type" value="Genomic_DNA"/>
</dbReference>
<proteinExistence type="inferred from homology"/>
<gene>
    <name evidence="6" type="ORF">CE91St30_13680</name>
</gene>
<evidence type="ECO:0000313" key="6">
    <source>
        <dbReference type="EMBL" id="BDE96035.1"/>
    </source>
</evidence>
<comment type="similarity">
    <text evidence="1">Belongs to the LysR transcriptional regulatory family.</text>
</comment>
<dbReference type="InterPro" id="IPR000847">
    <property type="entry name" value="LysR_HTH_N"/>
</dbReference>
<evidence type="ECO:0000256" key="1">
    <source>
        <dbReference type="ARBA" id="ARBA00009437"/>
    </source>
</evidence>
<reference evidence="6 7" key="1">
    <citation type="submission" date="2022-01" db="EMBL/GenBank/DDBJ databases">
        <title>Novel bile acid biosynthetic pathways are enriched in the microbiome of centenarians.</title>
        <authorList>
            <person name="Sato Y."/>
            <person name="Atarashi K."/>
            <person name="Plichta R.D."/>
            <person name="Arai Y."/>
            <person name="Sasajima S."/>
            <person name="Kearney M.S."/>
            <person name="Suda W."/>
            <person name="Takeshita K."/>
            <person name="Sasaki T."/>
            <person name="Okamoto S."/>
            <person name="Skelly N.A."/>
            <person name="Okamura Y."/>
            <person name="Vlamakis H."/>
            <person name="Li Y."/>
            <person name="Tanoue T."/>
            <person name="Takei H."/>
            <person name="Nittono H."/>
            <person name="Narushima S."/>
            <person name="Irie J."/>
            <person name="Itoh H."/>
            <person name="Moriya K."/>
            <person name="Sugiura Y."/>
            <person name="Suematsu M."/>
            <person name="Moritoki N."/>
            <person name="Shibata S."/>
            <person name="Littman R.D."/>
            <person name="Fischbach A.M."/>
            <person name="Uwamino Y."/>
            <person name="Inoue T."/>
            <person name="Honda A."/>
            <person name="Hattori M."/>
            <person name="Murai T."/>
            <person name="Xavier J.R."/>
            <person name="Hirose N."/>
            <person name="Honda K."/>
        </authorList>
    </citation>
    <scope>NUCLEOTIDE SEQUENCE [LARGE SCALE GENOMIC DNA]</scope>
    <source>
        <strain evidence="6 7">CE91-St30</strain>
    </source>
</reference>
<evidence type="ECO:0000256" key="4">
    <source>
        <dbReference type="ARBA" id="ARBA00023163"/>
    </source>
</evidence>
<dbReference type="SUPFAM" id="SSF53850">
    <property type="entry name" value="Periplasmic binding protein-like II"/>
    <property type="match status" value="1"/>
</dbReference>
<dbReference type="PANTHER" id="PTHR30126">
    <property type="entry name" value="HTH-TYPE TRANSCRIPTIONAL REGULATOR"/>
    <property type="match status" value="1"/>
</dbReference>
<name>A0ABM7WIE9_9ACTN</name>
<dbReference type="Proteomes" id="UP001320544">
    <property type="component" value="Chromosome"/>
</dbReference>
<organism evidence="6 7">
    <name type="scientific">Raoultibacter timonensis</name>
    <dbReference type="NCBI Taxonomy" id="1907662"/>
    <lineage>
        <taxon>Bacteria</taxon>
        <taxon>Bacillati</taxon>
        <taxon>Actinomycetota</taxon>
        <taxon>Coriobacteriia</taxon>
        <taxon>Eggerthellales</taxon>
        <taxon>Eggerthellaceae</taxon>
        <taxon>Raoultibacter</taxon>
    </lineage>
</organism>
<dbReference type="InterPro" id="IPR036390">
    <property type="entry name" value="WH_DNA-bd_sf"/>
</dbReference>
<keyword evidence="3" id="KW-0238">DNA-binding</keyword>
<dbReference type="PRINTS" id="PR00039">
    <property type="entry name" value="HTHLYSR"/>
</dbReference>
<dbReference type="Gene3D" id="1.10.10.10">
    <property type="entry name" value="Winged helix-like DNA-binding domain superfamily/Winged helix DNA-binding domain"/>
    <property type="match status" value="1"/>
</dbReference>
<evidence type="ECO:0000313" key="7">
    <source>
        <dbReference type="Proteomes" id="UP001320544"/>
    </source>
</evidence>
<evidence type="ECO:0000256" key="2">
    <source>
        <dbReference type="ARBA" id="ARBA00023015"/>
    </source>
</evidence>
<dbReference type="PANTHER" id="PTHR30126:SF40">
    <property type="entry name" value="HTH-TYPE TRANSCRIPTIONAL REGULATOR GLTR"/>
    <property type="match status" value="1"/>
</dbReference>
<dbReference type="SUPFAM" id="SSF46785">
    <property type="entry name" value="Winged helix' DNA-binding domain"/>
    <property type="match status" value="1"/>
</dbReference>
<protein>
    <recommendedName>
        <fullName evidence="5">HTH lysR-type domain-containing protein</fullName>
    </recommendedName>
</protein>
<keyword evidence="4" id="KW-0804">Transcription</keyword>
<dbReference type="InterPro" id="IPR036388">
    <property type="entry name" value="WH-like_DNA-bd_sf"/>
</dbReference>